<feature type="transmembrane region" description="Helical" evidence="1">
    <location>
        <begin position="25"/>
        <end position="43"/>
    </location>
</feature>
<dbReference type="Pfam" id="PF14326">
    <property type="entry name" value="DUF4384"/>
    <property type="match status" value="1"/>
</dbReference>
<dbReference type="RefSeq" id="WP_191615752.1">
    <property type="nucleotide sequence ID" value="NZ_JACYFG010000006.1"/>
</dbReference>
<reference evidence="3" key="1">
    <citation type="submission" date="2020-09" db="EMBL/GenBank/DDBJ databases">
        <title>Pelagicoccus enzymogenes sp. nov. with an EPS production, isolated from marine sediment.</title>
        <authorList>
            <person name="Feng X."/>
        </authorList>
    </citation>
    <scope>NUCLEOTIDE SEQUENCE</scope>
    <source>
        <strain evidence="3">NFK12</strain>
    </source>
</reference>
<dbReference type="PANTHER" id="PTHR36194:SF1">
    <property type="entry name" value="S-LAYER-LIKE PROTEIN"/>
    <property type="match status" value="1"/>
</dbReference>
<feature type="transmembrane region" description="Helical" evidence="1">
    <location>
        <begin position="49"/>
        <end position="68"/>
    </location>
</feature>
<sequence>MSSDSGAASSDSTLQLIAKKIRSQFLLFCIAIALVIVTVIQTAGVDAALPIGAILIVFFVGAIVYSFVEKDQGPVARSLDAVPDSKGEELELQVWMKHVDPSKPEHVYRIGDQVRVCVRASRDCYLTLLNLASDGELTILFPNRHNQNNRIQGGITHEIPSDGYGFNIVLEEPVGVDRLKAIATLDPKPLLETQFDPDGEFFHSVPSSATPRAMRVVAASVEKRQDRDWAAASTQFEVKKI</sequence>
<dbReference type="Proteomes" id="UP000622317">
    <property type="component" value="Unassembled WGS sequence"/>
</dbReference>
<name>A0A927IGB2_9BACT</name>
<dbReference type="AlphaFoldDB" id="A0A927IGB2"/>
<feature type="domain" description="DUF4384" evidence="2">
    <location>
        <begin position="107"/>
        <end position="186"/>
    </location>
</feature>
<gene>
    <name evidence="3" type="ORF">IEN85_03895</name>
</gene>
<comment type="caution">
    <text evidence="3">The sequence shown here is derived from an EMBL/GenBank/DDBJ whole genome shotgun (WGS) entry which is preliminary data.</text>
</comment>
<dbReference type="EMBL" id="JACYFG010000006">
    <property type="protein sequence ID" value="MBD5778619.1"/>
    <property type="molecule type" value="Genomic_DNA"/>
</dbReference>
<evidence type="ECO:0000313" key="4">
    <source>
        <dbReference type="Proteomes" id="UP000622317"/>
    </source>
</evidence>
<organism evidence="3 4">
    <name type="scientific">Pelagicoccus enzymogenes</name>
    <dbReference type="NCBI Taxonomy" id="2773457"/>
    <lineage>
        <taxon>Bacteria</taxon>
        <taxon>Pseudomonadati</taxon>
        <taxon>Verrucomicrobiota</taxon>
        <taxon>Opitutia</taxon>
        <taxon>Puniceicoccales</taxon>
        <taxon>Pelagicoccaceae</taxon>
        <taxon>Pelagicoccus</taxon>
    </lineage>
</organism>
<accession>A0A927IGB2</accession>
<dbReference type="InterPro" id="IPR025493">
    <property type="entry name" value="DUF4384"/>
</dbReference>
<keyword evidence="1" id="KW-0472">Membrane</keyword>
<evidence type="ECO:0000256" key="1">
    <source>
        <dbReference type="SAM" id="Phobius"/>
    </source>
</evidence>
<keyword evidence="1" id="KW-1133">Transmembrane helix</keyword>
<protein>
    <submittedName>
        <fullName evidence="3">DUF4384 domain-containing protein</fullName>
    </submittedName>
</protein>
<keyword evidence="4" id="KW-1185">Reference proteome</keyword>
<dbReference type="PANTHER" id="PTHR36194">
    <property type="entry name" value="S-LAYER-LIKE PROTEIN"/>
    <property type="match status" value="1"/>
</dbReference>
<evidence type="ECO:0000259" key="2">
    <source>
        <dbReference type="Pfam" id="PF14326"/>
    </source>
</evidence>
<evidence type="ECO:0000313" key="3">
    <source>
        <dbReference type="EMBL" id="MBD5778619.1"/>
    </source>
</evidence>
<proteinExistence type="predicted"/>
<keyword evidence="1" id="KW-0812">Transmembrane</keyword>